<dbReference type="InterPro" id="IPR054722">
    <property type="entry name" value="PolX-like_BBD"/>
</dbReference>
<protein>
    <recommendedName>
        <fullName evidence="2">Retrovirus-related Pol polyprotein from transposon TNT 1-94-like beta-barrel domain-containing protein</fullName>
    </recommendedName>
</protein>
<name>A0A699ID13_TANCI</name>
<dbReference type="InterPro" id="IPR036875">
    <property type="entry name" value="Znf_CCHC_sf"/>
</dbReference>
<dbReference type="AlphaFoldDB" id="A0A699ID13"/>
<organism evidence="3">
    <name type="scientific">Tanacetum cinerariifolium</name>
    <name type="common">Dalmatian daisy</name>
    <name type="synonym">Chrysanthemum cinerariifolium</name>
    <dbReference type="NCBI Taxonomy" id="118510"/>
    <lineage>
        <taxon>Eukaryota</taxon>
        <taxon>Viridiplantae</taxon>
        <taxon>Streptophyta</taxon>
        <taxon>Embryophyta</taxon>
        <taxon>Tracheophyta</taxon>
        <taxon>Spermatophyta</taxon>
        <taxon>Magnoliopsida</taxon>
        <taxon>eudicotyledons</taxon>
        <taxon>Gunneridae</taxon>
        <taxon>Pentapetalae</taxon>
        <taxon>asterids</taxon>
        <taxon>campanulids</taxon>
        <taxon>Asterales</taxon>
        <taxon>Asteraceae</taxon>
        <taxon>Asteroideae</taxon>
        <taxon>Anthemideae</taxon>
        <taxon>Anthemidinae</taxon>
        <taxon>Tanacetum</taxon>
    </lineage>
</organism>
<dbReference type="Pfam" id="PF22936">
    <property type="entry name" value="Pol_BBD"/>
    <property type="match status" value="1"/>
</dbReference>
<feature type="compositionally biased region" description="Polar residues" evidence="1">
    <location>
        <begin position="309"/>
        <end position="320"/>
    </location>
</feature>
<sequence>MIKVLPPKTAGEVVARKREGKARTTLLMALPEDHLAKFHKMTNAKEMIDTLSVDDLYNNLRVFKRGVKGTTASSLNTQNERSSSYTDEVIHSFFANQSSASQLDYDDLEQINDDDIEEMDLKWQVAMISMKIKKFHKKTCRKLQFDSKDPVGFDKTKVECFNCHKIGHFARDYRAKRNQDNRRRDVGYNGNKTRDNGRRPPYQDDSKALVTINREDIDWFGHVEEDAQNYAMMAYSSSNSGSDNEANDLEDTPIIDRFADGMHAVPLSMTENYMPSGLDVEIDYSEFTYGPKQTSADESDSKPSEYASYESNSSVETSPSMHEPVENASKDDPYRALKDKRIIDSRCFMHMTGNKAHLANYQEFKGGSVAFGGSNGRITGKEKIKAGKLDFEDVYYVEELKHYNLFSVS</sequence>
<evidence type="ECO:0000259" key="2">
    <source>
        <dbReference type="Pfam" id="PF22936"/>
    </source>
</evidence>
<dbReference type="Gene3D" id="4.10.60.10">
    <property type="entry name" value="Zinc finger, CCHC-type"/>
    <property type="match status" value="1"/>
</dbReference>
<dbReference type="EMBL" id="BKCJ010284099">
    <property type="protein sequence ID" value="GEZ48111.1"/>
    <property type="molecule type" value="Genomic_DNA"/>
</dbReference>
<evidence type="ECO:0000313" key="3">
    <source>
        <dbReference type="EMBL" id="GEZ48111.1"/>
    </source>
</evidence>
<reference evidence="3" key="1">
    <citation type="journal article" date="2019" name="Sci. Rep.">
        <title>Draft genome of Tanacetum cinerariifolium, the natural source of mosquito coil.</title>
        <authorList>
            <person name="Yamashiro T."/>
            <person name="Shiraishi A."/>
            <person name="Satake H."/>
            <person name="Nakayama K."/>
        </authorList>
    </citation>
    <scope>NUCLEOTIDE SEQUENCE</scope>
</reference>
<dbReference type="SUPFAM" id="SSF57756">
    <property type="entry name" value="Retrovirus zinc finger-like domains"/>
    <property type="match status" value="1"/>
</dbReference>
<dbReference type="GO" id="GO:0003676">
    <property type="term" value="F:nucleic acid binding"/>
    <property type="evidence" value="ECO:0007669"/>
    <property type="project" value="InterPro"/>
</dbReference>
<comment type="caution">
    <text evidence="3">The sequence shown here is derived from an EMBL/GenBank/DDBJ whole genome shotgun (WGS) entry which is preliminary data.</text>
</comment>
<gene>
    <name evidence="3" type="ORF">Tci_520084</name>
</gene>
<accession>A0A699ID13</accession>
<evidence type="ECO:0000256" key="1">
    <source>
        <dbReference type="SAM" id="MobiDB-lite"/>
    </source>
</evidence>
<feature type="region of interest" description="Disordered" evidence="1">
    <location>
        <begin position="291"/>
        <end position="333"/>
    </location>
</feature>
<feature type="compositionally biased region" description="Basic and acidic residues" evidence="1">
    <location>
        <begin position="323"/>
        <end position="333"/>
    </location>
</feature>
<proteinExistence type="predicted"/>
<feature type="domain" description="Retrovirus-related Pol polyprotein from transposon TNT 1-94-like beta-barrel" evidence="2">
    <location>
        <begin position="342"/>
        <end position="409"/>
    </location>
</feature>
<dbReference type="GO" id="GO:0008270">
    <property type="term" value="F:zinc ion binding"/>
    <property type="evidence" value="ECO:0007669"/>
    <property type="project" value="InterPro"/>
</dbReference>
<feature type="region of interest" description="Disordered" evidence="1">
    <location>
        <begin position="176"/>
        <end position="204"/>
    </location>
</feature>